<gene>
    <name evidence="1" type="ORF">OPV22_014345</name>
</gene>
<reference evidence="1 2" key="1">
    <citation type="submission" date="2022-12" db="EMBL/GenBank/DDBJ databases">
        <title>Chromosome-scale assembly of the Ensete ventricosum genome.</title>
        <authorList>
            <person name="Dussert Y."/>
            <person name="Stocks J."/>
            <person name="Wendawek A."/>
            <person name="Woldeyes F."/>
            <person name="Nichols R.A."/>
            <person name="Borrell J.S."/>
        </authorList>
    </citation>
    <scope>NUCLEOTIDE SEQUENCE [LARGE SCALE GENOMIC DNA]</scope>
    <source>
        <strain evidence="2">cv. Maze</strain>
        <tissue evidence="1">Seeds</tissue>
    </source>
</reference>
<comment type="caution">
    <text evidence="1">The sequence shown here is derived from an EMBL/GenBank/DDBJ whole genome shotgun (WGS) entry which is preliminary data.</text>
</comment>
<proteinExistence type="predicted"/>
<dbReference type="EMBL" id="JAQQAF010000004">
    <property type="protein sequence ID" value="KAJ8492624.1"/>
    <property type="molecule type" value="Genomic_DNA"/>
</dbReference>
<sequence>MRGARKAMDVIADDDEISALRSIEPMGDGGPNYFVRSWAQIQHVFYVDSHVPLGRISSPFDHSSRLVRTVKMKQTAFAGIKKIKR</sequence>
<accession>A0AAV8PJM7</accession>
<protein>
    <submittedName>
        <fullName evidence="1">Uncharacterized protein</fullName>
    </submittedName>
</protein>
<evidence type="ECO:0000313" key="2">
    <source>
        <dbReference type="Proteomes" id="UP001222027"/>
    </source>
</evidence>
<dbReference type="AlphaFoldDB" id="A0AAV8PJM7"/>
<evidence type="ECO:0000313" key="1">
    <source>
        <dbReference type="EMBL" id="KAJ8492624.1"/>
    </source>
</evidence>
<name>A0AAV8PJM7_ENSVE</name>
<dbReference type="Proteomes" id="UP001222027">
    <property type="component" value="Unassembled WGS sequence"/>
</dbReference>
<organism evidence="1 2">
    <name type="scientific">Ensete ventricosum</name>
    <name type="common">Abyssinian banana</name>
    <name type="synonym">Musa ensete</name>
    <dbReference type="NCBI Taxonomy" id="4639"/>
    <lineage>
        <taxon>Eukaryota</taxon>
        <taxon>Viridiplantae</taxon>
        <taxon>Streptophyta</taxon>
        <taxon>Embryophyta</taxon>
        <taxon>Tracheophyta</taxon>
        <taxon>Spermatophyta</taxon>
        <taxon>Magnoliopsida</taxon>
        <taxon>Liliopsida</taxon>
        <taxon>Zingiberales</taxon>
        <taxon>Musaceae</taxon>
        <taxon>Ensete</taxon>
    </lineage>
</organism>
<keyword evidence="2" id="KW-1185">Reference proteome</keyword>